<keyword evidence="3" id="KW-1185">Reference proteome</keyword>
<dbReference type="Pfam" id="PF07332">
    <property type="entry name" value="Phage_holin_3_6"/>
    <property type="match status" value="1"/>
</dbReference>
<proteinExistence type="predicted"/>
<dbReference type="RefSeq" id="WP_075691071.1">
    <property type="nucleotide sequence ID" value="NZ_CP009248.1"/>
</dbReference>
<keyword evidence="1" id="KW-0812">Transmembrane</keyword>
<protein>
    <submittedName>
        <fullName evidence="2">Membrane protein</fullName>
    </submittedName>
</protein>
<dbReference type="OrthoDB" id="3828498at2"/>
<evidence type="ECO:0000313" key="3">
    <source>
        <dbReference type="Proteomes" id="UP000185469"/>
    </source>
</evidence>
<reference evidence="2 3" key="1">
    <citation type="submission" date="2014-08" db="EMBL/GenBank/DDBJ databases">
        <title>Complete genome sequence of Corynebacterium sphenisci CECT 5990(T) (=DSM 44792(T)), isolated from healthy wild penguins.</title>
        <authorList>
            <person name="Ruckert C."/>
            <person name="Albersmeier A."/>
            <person name="Winkler A."/>
            <person name="Kalinowski J."/>
        </authorList>
    </citation>
    <scope>NUCLEOTIDE SEQUENCE [LARGE SCALE GENOMIC DNA]</scope>
    <source>
        <strain evidence="2 3">DSM 44792</strain>
    </source>
</reference>
<feature type="transmembrane region" description="Helical" evidence="1">
    <location>
        <begin position="107"/>
        <end position="130"/>
    </location>
</feature>
<feature type="transmembrane region" description="Helical" evidence="1">
    <location>
        <begin position="78"/>
        <end position="101"/>
    </location>
</feature>
<sequence length="174" mass="18371">MSSDENKGLFTDGDSELSPRVSAIPLSDVDTHARGTAGIGTLVQDASQQISSLVRSEMELAKAELAQEAKKGAMGGGFFAVAGVIALYSTFFLFLFLSALIAEWLPLWAGFLITFVLMLVIAGVFALLGLKKVKKVGAPKKTIASVQDLKQVIPGKDGSAKGVAHRDDEPGLYT</sequence>
<accession>A0A1L7CVJ4</accession>
<dbReference type="STRING" id="1437874.CSPHI_00835"/>
<dbReference type="EMBL" id="CP009248">
    <property type="protein sequence ID" value="APT89872.1"/>
    <property type="molecule type" value="Genomic_DNA"/>
</dbReference>
<keyword evidence="1" id="KW-1133">Transmembrane helix</keyword>
<dbReference type="AlphaFoldDB" id="A0A1L7CVJ4"/>
<dbReference type="KEGG" id="csph:CSPHI_00835"/>
<evidence type="ECO:0000313" key="2">
    <source>
        <dbReference type="EMBL" id="APT89872.1"/>
    </source>
</evidence>
<dbReference type="Proteomes" id="UP000185469">
    <property type="component" value="Chromosome"/>
</dbReference>
<evidence type="ECO:0000256" key="1">
    <source>
        <dbReference type="SAM" id="Phobius"/>
    </source>
</evidence>
<dbReference type="InterPro" id="IPR009937">
    <property type="entry name" value="Phage_holin_3_6"/>
</dbReference>
<organism evidence="2 3">
    <name type="scientific">Corynebacterium sphenisci DSM 44792</name>
    <dbReference type="NCBI Taxonomy" id="1437874"/>
    <lineage>
        <taxon>Bacteria</taxon>
        <taxon>Bacillati</taxon>
        <taxon>Actinomycetota</taxon>
        <taxon>Actinomycetes</taxon>
        <taxon>Mycobacteriales</taxon>
        <taxon>Corynebacteriaceae</taxon>
        <taxon>Corynebacterium</taxon>
    </lineage>
</organism>
<keyword evidence="1" id="KW-0472">Membrane</keyword>
<gene>
    <name evidence="2" type="ORF">CSPHI_00835</name>
</gene>
<name>A0A1L7CVJ4_9CORY</name>